<dbReference type="Pfam" id="PF11993">
    <property type="entry name" value="VC2046"/>
    <property type="match status" value="1"/>
</dbReference>
<accession>A0A231N2I1</accession>
<sequence>MLPEISANLLVNDSQLGDSLNQAVHQGRRGDFGLLLALLSEDARDLPRLDEPEDERGLPDWRRYFDLPAPDPLYAEEADAIRAPQLSALAGGLQQDSLRLLLAMRAEPLRPSDERLPAEVSGNLNPRTLARLDGELKVGLPVQPSRMLAVLESVRAMA</sequence>
<dbReference type="EMBL" id="CP012621">
    <property type="protein sequence ID" value="ATG74816.1"/>
    <property type="molecule type" value="Genomic_DNA"/>
</dbReference>
<keyword evidence="2" id="KW-1185">Reference proteome</keyword>
<protein>
    <submittedName>
        <fullName evidence="1">Uncharacterized protein</fullName>
    </submittedName>
</protein>
<dbReference type="AlphaFoldDB" id="A0A231N2I1"/>
<dbReference type="OrthoDB" id="7061360at2"/>
<dbReference type="InterPro" id="IPR021879">
    <property type="entry name" value="VC2046_fam"/>
</dbReference>
<reference evidence="2" key="1">
    <citation type="submission" date="2015-09" db="EMBL/GenBank/DDBJ databases">
        <authorList>
            <person name="Shao Z."/>
            <person name="Wang L."/>
        </authorList>
    </citation>
    <scope>NUCLEOTIDE SEQUENCE [LARGE SCALE GENOMIC DNA]</scope>
    <source>
        <strain evidence="2">F13-1</strain>
    </source>
</reference>
<dbReference type="RefSeq" id="WP_094038347.1">
    <property type="nucleotide sequence ID" value="NZ_CP012621.1"/>
</dbReference>
<name>A0A231N2I1_9GAMM</name>
<proteinExistence type="predicted"/>
<evidence type="ECO:0000313" key="1">
    <source>
        <dbReference type="EMBL" id="ATG74816.1"/>
    </source>
</evidence>
<organism evidence="1 2">
    <name type="scientific">Zobellella denitrificans</name>
    <dbReference type="NCBI Taxonomy" id="347534"/>
    <lineage>
        <taxon>Bacteria</taxon>
        <taxon>Pseudomonadati</taxon>
        <taxon>Pseudomonadota</taxon>
        <taxon>Gammaproteobacteria</taxon>
        <taxon>Aeromonadales</taxon>
        <taxon>Aeromonadaceae</taxon>
        <taxon>Zobellella</taxon>
    </lineage>
</organism>
<dbReference type="Proteomes" id="UP000217763">
    <property type="component" value="Chromosome"/>
</dbReference>
<dbReference type="KEGG" id="zdf:AN401_13875"/>
<gene>
    <name evidence="1" type="ORF">AN401_13875</name>
</gene>
<evidence type="ECO:0000313" key="2">
    <source>
        <dbReference type="Proteomes" id="UP000217763"/>
    </source>
</evidence>